<dbReference type="Proteomes" id="UP000253034">
    <property type="component" value="Unassembled WGS sequence"/>
</dbReference>
<feature type="domain" description="Mannose-1-phosphate guanyltransferase C-terminal" evidence="3">
    <location>
        <begin position="241"/>
        <end position="329"/>
    </location>
</feature>
<dbReference type="SUPFAM" id="SSF53448">
    <property type="entry name" value="Nucleotide-diphospho-sugar transferases"/>
    <property type="match status" value="1"/>
</dbReference>
<name>A0A369BD21_9FIRM</name>
<gene>
    <name evidence="4" type="ORF">DFR58_103207</name>
</gene>
<dbReference type="InterPro" id="IPR005835">
    <property type="entry name" value="NTP_transferase_dom"/>
</dbReference>
<evidence type="ECO:0000259" key="3">
    <source>
        <dbReference type="Pfam" id="PF25087"/>
    </source>
</evidence>
<evidence type="ECO:0000313" key="5">
    <source>
        <dbReference type="Proteomes" id="UP000253034"/>
    </source>
</evidence>
<keyword evidence="4" id="KW-0808">Transferase</keyword>
<feature type="domain" description="Nucleotidyl transferase" evidence="2">
    <location>
        <begin position="2"/>
        <end position="232"/>
    </location>
</feature>
<reference evidence="4 5" key="1">
    <citation type="submission" date="2018-07" db="EMBL/GenBank/DDBJ databases">
        <title>Genomic Encyclopedia of Type Strains, Phase IV (KMG-IV): sequencing the most valuable type-strain genomes for metagenomic binning, comparative biology and taxonomic classification.</title>
        <authorList>
            <person name="Goeker M."/>
        </authorList>
    </citation>
    <scope>NUCLEOTIDE SEQUENCE [LARGE SCALE GENOMIC DNA]</scope>
    <source>
        <strain evidence="4 5">DSM 27016</strain>
    </source>
</reference>
<evidence type="ECO:0000259" key="2">
    <source>
        <dbReference type="Pfam" id="PF00483"/>
    </source>
</evidence>
<dbReference type="RefSeq" id="WP_114296515.1">
    <property type="nucleotide sequence ID" value="NZ_QPJT01000003.1"/>
</dbReference>
<proteinExistence type="inferred from homology"/>
<dbReference type="InterPro" id="IPR050486">
    <property type="entry name" value="Mannose-1P_guanyltransferase"/>
</dbReference>
<accession>A0A369BD21</accession>
<dbReference type="InterPro" id="IPR011004">
    <property type="entry name" value="Trimer_LpxA-like_sf"/>
</dbReference>
<dbReference type="PANTHER" id="PTHR22572">
    <property type="entry name" value="SUGAR-1-PHOSPHATE GUANYL TRANSFERASE"/>
    <property type="match status" value="1"/>
</dbReference>
<evidence type="ECO:0000313" key="4">
    <source>
        <dbReference type="EMBL" id="RCX19460.1"/>
    </source>
</evidence>
<comment type="similarity">
    <text evidence="1">Belongs to the transferase hexapeptide repeat family.</text>
</comment>
<dbReference type="AlphaFoldDB" id="A0A369BD21"/>
<organism evidence="4 5">
    <name type="scientific">Anaerobacterium chartisolvens</name>
    <dbReference type="NCBI Taxonomy" id="1297424"/>
    <lineage>
        <taxon>Bacteria</taxon>
        <taxon>Bacillati</taxon>
        <taxon>Bacillota</taxon>
        <taxon>Clostridia</taxon>
        <taxon>Eubacteriales</taxon>
        <taxon>Oscillospiraceae</taxon>
        <taxon>Anaerobacterium</taxon>
    </lineage>
</organism>
<comment type="caution">
    <text evidence="4">The sequence shown here is derived from an EMBL/GenBank/DDBJ whole genome shotgun (WGS) entry which is preliminary data.</text>
</comment>
<protein>
    <submittedName>
        <fullName evidence="4">Nucleotidyltransferase</fullName>
    </submittedName>
</protein>
<dbReference type="CDD" id="cd04181">
    <property type="entry name" value="NTP_transferase"/>
    <property type="match status" value="1"/>
</dbReference>
<dbReference type="Gene3D" id="3.90.550.10">
    <property type="entry name" value="Spore Coat Polysaccharide Biosynthesis Protein SpsA, Chain A"/>
    <property type="match status" value="1"/>
</dbReference>
<dbReference type="Pfam" id="PF00483">
    <property type="entry name" value="NTP_transferase"/>
    <property type="match status" value="1"/>
</dbReference>
<dbReference type="InterPro" id="IPR056729">
    <property type="entry name" value="GMPPB_C"/>
</dbReference>
<evidence type="ECO:0000256" key="1">
    <source>
        <dbReference type="ARBA" id="ARBA00007274"/>
    </source>
</evidence>
<dbReference type="EMBL" id="QPJT01000003">
    <property type="protein sequence ID" value="RCX19460.1"/>
    <property type="molecule type" value="Genomic_DNA"/>
</dbReference>
<dbReference type="Pfam" id="PF25087">
    <property type="entry name" value="GMPPB_C"/>
    <property type="match status" value="1"/>
</dbReference>
<dbReference type="InterPro" id="IPR029044">
    <property type="entry name" value="Nucleotide-diphossugar_trans"/>
</dbReference>
<dbReference type="Gene3D" id="2.160.10.10">
    <property type="entry name" value="Hexapeptide repeat proteins"/>
    <property type="match status" value="1"/>
</dbReference>
<sequence>MKALFLAGGKGIRLQPSTDKVPKPMVPIMNKPLLERTMVHLKKSGISEIVISSCYQPQYIEEYFGNGKQFGLKIQYIVEDIPLGTGGAIKKAEAQFEDTFIVFNADILSDIDIPKMLDCHKNRHAIATIAITEVSDPSAYGVIDHDTDGYAISFVEKPVQGQIDSSYINAGIYIFEPEILKEIPNNRVVSAEREIFPRFIVKGHKIAAYKHDGYWMDIGTFEKYIQVHKDIMDNKCKMVDCNFSSSNISLGKNVKIHPDSKIIGPAYIGDNVEICAKAIISHSVIGDNVSIGSRSRVTGSILWNDINISSEVRLVNTIVTSNCFINRNLNYLNTVFSHKLDRQIPV</sequence>
<keyword evidence="5" id="KW-1185">Reference proteome</keyword>
<dbReference type="GO" id="GO:0016740">
    <property type="term" value="F:transferase activity"/>
    <property type="evidence" value="ECO:0007669"/>
    <property type="project" value="UniProtKB-KW"/>
</dbReference>
<dbReference type="SUPFAM" id="SSF51161">
    <property type="entry name" value="Trimeric LpxA-like enzymes"/>
    <property type="match status" value="1"/>
</dbReference>
<dbReference type="OrthoDB" id="9803871at2"/>